<evidence type="ECO:0000259" key="4">
    <source>
        <dbReference type="Pfam" id="PF13657"/>
    </source>
</evidence>
<keyword evidence="1" id="KW-0808">Transferase</keyword>
<dbReference type="Pfam" id="PF07804">
    <property type="entry name" value="HipA_C"/>
    <property type="match status" value="1"/>
</dbReference>
<reference evidence="5" key="1">
    <citation type="submission" date="2009-10" db="EMBL/GenBank/DDBJ databases">
        <title>Diversity of trophic interactions inside an arsenic-rich microbial ecosystem.</title>
        <authorList>
            <person name="Bertin P.N."/>
            <person name="Heinrich-Salmeron A."/>
            <person name="Pelletier E."/>
            <person name="Goulhen-Chollet F."/>
            <person name="Arsene-Ploetze F."/>
            <person name="Gallien S."/>
            <person name="Calteau A."/>
            <person name="Vallenet D."/>
            <person name="Casiot C."/>
            <person name="Chane-Woon-Ming B."/>
            <person name="Giloteaux L."/>
            <person name="Barakat M."/>
            <person name="Bonnefoy V."/>
            <person name="Bruneel O."/>
            <person name="Chandler M."/>
            <person name="Cleiss J."/>
            <person name="Duran R."/>
            <person name="Elbaz-Poulichet F."/>
            <person name="Fonknechten N."/>
            <person name="Lauga B."/>
            <person name="Mornico D."/>
            <person name="Ortet P."/>
            <person name="Schaeffer C."/>
            <person name="Siguier P."/>
            <person name="Alexander Thil Smith A."/>
            <person name="Van Dorsselaer A."/>
            <person name="Weissenbach J."/>
            <person name="Medigue C."/>
            <person name="Le Paslier D."/>
        </authorList>
    </citation>
    <scope>NUCLEOTIDE SEQUENCE</scope>
</reference>
<protein>
    <submittedName>
        <fullName evidence="5">HipA protein</fullName>
    </submittedName>
</protein>
<name>E6PY78_9ZZZZ</name>
<feature type="domain" description="HipA N-terminal subdomain 1" evidence="4">
    <location>
        <begin position="7"/>
        <end position="103"/>
    </location>
</feature>
<dbReference type="InterPro" id="IPR017508">
    <property type="entry name" value="HipA_N1"/>
</dbReference>
<keyword evidence="2" id="KW-0418">Kinase</keyword>
<sequence length="425" mass="47634">MTNQLIALLDGRKVGTVHYKDSRLSFTYSDTWRSDPNAYPLSLSMPLGSATHGHARIEAFLWGLLPDNDRVLQNWGKRFQVSPKNVFRLISHVGEDCAGAVQFVSPERLETLIAEPAAREIQWLTEEDVAERLRTLRADHSAWRVASDTGQFSLAGAQPKTALLFERKRWGVPSGRIPTTHILKPPTGEWDGHAENEHFSLQLARSLGLIVPNSSVVRFQDEIAIVVERYDRARAGGRWVRIHQEDMCQALGLHPTRKYESDGGPGVKRIVELLREQSSSPEEDVQSFLDAIAFNWLIAGTDAHAKNYSLLLGQNGVVRLAPFYDLASILPYPSVDVSKVKLAMEIGGEYRLPNIGIRHWQKLATELRLDEVKLIDRIRTIAQALPDHVTTIQGQVEGQGLSHVTITRLCTRLKTRAAACQRILK</sequence>
<dbReference type="GO" id="GO:0004674">
    <property type="term" value="F:protein serine/threonine kinase activity"/>
    <property type="evidence" value="ECO:0007669"/>
    <property type="project" value="TreeGrafter"/>
</dbReference>
<accession>E6PY78</accession>
<evidence type="ECO:0000259" key="3">
    <source>
        <dbReference type="Pfam" id="PF07804"/>
    </source>
</evidence>
<evidence type="ECO:0000313" key="5">
    <source>
        <dbReference type="EMBL" id="CBH99887.1"/>
    </source>
</evidence>
<evidence type="ECO:0000256" key="1">
    <source>
        <dbReference type="ARBA" id="ARBA00022679"/>
    </source>
</evidence>
<proteinExistence type="predicted"/>
<dbReference type="InterPro" id="IPR052028">
    <property type="entry name" value="HipA_Ser/Thr_kinase"/>
</dbReference>
<dbReference type="InterPro" id="IPR012893">
    <property type="entry name" value="HipA-like_C"/>
</dbReference>
<dbReference type="Pfam" id="PF13657">
    <property type="entry name" value="Couple_hipA"/>
    <property type="match status" value="1"/>
</dbReference>
<dbReference type="AlphaFoldDB" id="E6PY78"/>
<dbReference type="PANTHER" id="PTHR37419">
    <property type="entry name" value="SERINE/THREONINE-PROTEIN KINASE TOXIN HIPA"/>
    <property type="match status" value="1"/>
</dbReference>
<dbReference type="NCBIfam" id="TIGR03071">
    <property type="entry name" value="couple_hipA"/>
    <property type="match status" value="1"/>
</dbReference>
<organism evidence="5">
    <name type="scientific">mine drainage metagenome</name>
    <dbReference type="NCBI Taxonomy" id="410659"/>
    <lineage>
        <taxon>unclassified sequences</taxon>
        <taxon>metagenomes</taxon>
        <taxon>ecological metagenomes</taxon>
    </lineage>
</organism>
<feature type="domain" description="HipA-like C-terminal" evidence="3">
    <location>
        <begin position="152"/>
        <end position="387"/>
    </location>
</feature>
<dbReference type="EMBL" id="CABN01000064">
    <property type="protein sequence ID" value="CBH99887.1"/>
    <property type="molecule type" value="Genomic_DNA"/>
</dbReference>
<gene>
    <name evidence="5" type="primary">hipA</name>
    <name evidence="5" type="ORF">CARN3_0851</name>
</gene>
<dbReference type="CDD" id="cd17808">
    <property type="entry name" value="HipA_Ec_like"/>
    <property type="match status" value="1"/>
</dbReference>
<dbReference type="GO" id="GO:0005829">
    <property type="term" value="C:cytosol"/>
    <property type="evidence" value="ECO:0007669"/>
    <property type="project" value="TreeGrafter"/>
</dbReference>
<dbReference type="Gene3D" id="1.10.1070.20">
    <property type="match status" value="1"/>
</dbReference>
<comment type="caution">
    <text evidence="5">The sequence shown here is derived from an EMBL/GenBank/DDBJ whole genome shotgun (WGS) entry which is preliminary data.</text>
</comment>
<dbReference type="PANTHER" id="PTHR37419:SF1">
    <property type="entry name" value="SERINE_THREONINE-PROTEIN KINASE TOXIN HIPA"/>
    <property type="match status" value="1"/>
</dbReference>
<evidence type="ECO:0000256" key="2">
    <source>
        <dbReference type="ARBA" id="ARBA00022777"/>
    </source>
</evidence>